<dbReference type="Proteomes" id="UP000552644">
    <property type="component" value="Unassembled WGS sequence"/>
</dbReference>
<dbReference type="EMBL" id="JACHJP010000017">
    <property type="protein sequence ID" value="MBB4920786.1"/>
    <property type="molecule type" value="Genomic_DNA"/>
</dbReference>
<dbReference type="SUPFAM" id="SSF55144">
    <property type="entry name" value="LigT-like"/>
    <property type="match status" value="1"/>
</dbReference>
<evidence type="ECO:0000313" key="2">
    <source>
        <dbReference type="Proteomes" id="UP000552644"/>
    </source>
</evidence>
<keyword evidence="2" id="KW-1185">Reference proteome</keyword>
<accession>A0A7W7QX81</accession>
<dbReference type="AlphaFoldDB" id="A0A7W7QX81"/>
<protein>
    <recommendedName>
        <fullName evidence="3">2'-5' RNA ligase family protein</fullName>
    </recommendedName>
</protein>
<dbReference type="InterPro" id="IPR009097">
    <property type="entry name" value="Cyclic_Pdiesterase"/>
</dbReference>
<proteinExistence type="predicted"/>
<organism evidence="1 2">
    <name type="scientific">Streptosporangium saharense</name>
    <dbReference type="NCBI Taxonomy" id="1706840"/>
    <lineage>
        <taxon>Bacteria</taxon>
        <taxon>Bacillati</taxon>
        <taxon>Actinomycetota</taxon>
        <taxon>Actinomycetes</taxon>
        <taxon>Streptosporangiales</taxon>
        <taxon>Streptosporangiaceae</taxon>
        <taxon>Streptosporangium</taxon>
    </lineage>
</organism>
<reference evidence="1 2" key="1">
    <citation type="submission" date="2020-08" db="EMBL/GenBank/DDBJ databases">
        <title>Genomic Encyclopedia of Type Strains, Phase III (KMG-III): the genomes of soil and plant-associated and newly described type strains.</title>
        <authorList>
            <person name="Whitman W."/>
        </authorList>
    </citation>
    <scope>NUCLEOTIDE SEQUENCE [LARGE SCALE GENOMIC DNA]</scope>
    <source>
        <strain evidence="1 2">CECT 8840</strain>
    </source>
</reference>
<gene>
    <name evidence="1" type="ORF">FHS44_007938</name>
</gene>
<dbReference type="Pfam" id="PF13563">
    <property type="entry name" value="2_5_RNA_ligase2"/>
    <property type="match status" value="1"/>
</dbReference>
<sequence>MWHFPVENQPALHVFAHWIRPALRAVRALDPIPSQWLHLTTQGVGFADEVSQEDLTAIGDEVAGQLAGLGPITTRLGPLTVDAGGVHLPADPAAELVRARAAIRAGIGRVWGADRVPEAEQGFCPRVSLAYANIDGEPLGPIRQALDGYRKSIPVTFDRVSLIDLNRDEGRYRWRIVTTLKLGA</sequence>
<evidence type="ECO:0000313" key="1">
    <source>
        <dbReference type="EMBL" id="MBB4920786.1"/>
    </source>
</evidence>
<evidence type="ECO:0008006" key="3">
    <source>
        <dbReference type="Google" id="ProtNLM"/>
    </source>
</evidence>
<dbReference type="RefSeq" id="WP_184725423.1">
    <property type="nucleotide sequence ID" value="NZ_JACHJP010000017.1"/>
</dbReference>
<name>A0A7W7QX81_9ACTN</name>
<dbReference type="Gene3D" id="3.90.1140.10">
    <property type="entry name" value="Cyclic phosphodiesterase"/>
    <property type="match status" value="1"/>
</dbReference>
<comment type="caution">
    <text evidence="1">The sequence shown here is derived from an EMBL/GenBank/DDBJ whole genome shotgun (WGS) entry which is preliminary data.</text>
</comment>